<sequence length="242" mass="27584">MVAGTEIDLRLIGSLYREYRDPLAEVRDAQRAFLDGMRGRMTPQLDDIEAEITYLLLRETRPETVMELGTFHGWSTTWILSALRDNGKGTLHSFDIVDNVVANVPEELSLGRWEFHKGDIRENLASVPDSIEYLFVDAAHNGRFAKWYLAELFPMIAPGTPVSVHDVFHGRYALPLTEGAAVLSWLRGRDTEFFTPSRRRAPAPHTALLELREELGLDKPVHTGRNNPMIYFRMPRQRGPLD</sequence>
<dbReference type="GO" id="GO:0008168">
    <property type="term" value="F:methyltransferase activity"/>
    <property type="evidence" value="ECO:0007669"/>
    <property type="project" value="UniProtKB-KW"/>
</dbReference>
<evidence type="ECO:0000313" key="1">
    <source>
        <dbReference type="EMBL" id="MBB6121618.1"/>
    </source>
</evidence>
<dbReference type="Proteomes" id="UP000536604">
    <property type="component" value="Unassembled WGS sequence"/>
</dbReference>
<dbReference type="AlphaFoldDB" id="A0A841IZD0"/>
<dbReference type="RefSeq" id="WP_184293066.1">
    <property type="nucleotide sequence ID" value="NZ_JACHJO010000011.1"/>
</dbReference>
<protein>
    <submittedName>
        <fullName evidence="1">Putative O-methyltransferase YrrM</fullName>
    </submittedName>
</protein>
<dbReference type="Gene3D" id="3.40.50.150">
    <property type="entry name" value="Vaccinia Virus protein VP39"/>
    <property type="match status" value="1"/>
</dbReference>
<proteinExistence type="predicted"/>
<dbReference type="Pfam" id="PF13578">
    <property type="entry name" value="Methyltransf_24"/>
    <property type="match status" value="1"/>
</dbReference>
<name>A0A841IZD0_9ACTN</name>
<accession>A0A841IZD0</accession>
<organism evidence="1 2">
    <name type="scientific">Nocardiopsis algeriensis</name>
    <dbReference type="NCBI Taxonomy" id="1478215"/>
    <lineage>
        <taxon>Bacteria</taxon>
        <taxon>Bacillati</taxon>
        <taxon>Actinomycetota</taxon>
        <taxon>Actinomycetes</taxon>
        <taxon>Streptosporangiales</taxon>
        <taxon>Nocardiopsidaceae</taxon>
        <taxon>Nocardiopsis</taxon>
    </lineage>
</organism>
<keyword evidence="1" id="KW-0808">Transferase</keyword>
<dbReference type="EMBL" id="JACHJO010000011">
    <property type="protein sequence ID" value="MBB6121618.1"/>
    <property type="molecule type" value="Genomic_DNA"/>
</dbReference>
<keyword evidence="2" id="KW-1185">Reference proteome</keyword>
<gene>
    <name evidence="1" type="ORF">FHS13_003592</name>
</gene>
<reference evidence="1 2" key="1">
    <citation type="submission" date="2020-08" db="EMBL/GenBank/DDBJ databases">
        <title>Genomic Encyclopedia of Type Strains, Phase III (KMG-III): the genomes of soil and plant-associated and newly described type strains.</title>
        <authorList>
            <person name="Whitman W."/>
        </authorList>
    </citation>
    <scope>NUCLEOTIDE SEQUENCE [LARGE SCALE GENOMIC DNA]</scope>
    <source>
        <strain evidence="1 2">CECT 8712</strain>
    </source>
</reference>
<evidence type="ECO:0000313" key="2">
    <source>
        <dbReference type="Proteomes" id="UP000536604"/>
    </source>
</evidence>
<dbReference type="GO" id="GO:0032259">
    <property type="term" value="P:methylation"/>
    <property type="evidence" value="ECO:0007669"/>
    <property type="project" value="UniProtKB-KW"/>
</dbReference>
<comment type="caution">
    <text evidence="1">The sequence shown here is derived from an EMBL/GenBank/DDBJ whole genome shotgun (WGS) entry which is preliminary data.</text>
</comment>
<dbReference type="InterPro" id="IPR029063">
    <property type="entry name" value="SAM-dependent_MTases_sf"/>
</dbReference>
<dbReference type="SUPFAM" id="SSF53335">
    <property type="entry name" value="S-adenosyl-L-methionine-dependent methyltransferases"/>
    <property type="match status" value="1"/>
</dbReference>
<keyword evidence="1" id="KW-0489">Methyltransferase</keyword>